<keyword evidence="6" id="KW-0539">Nucleus</keyword>
<dbReference type="PROSITE" id="PS50090">
    <property type="entry name" value="MYB_LIKE"/>
    <property type="match status" value="2"/>
</dbReference>
<gene>
    <name evidence="9" type="primary">MYB308</name>
    <name evidence="9" type="ORF">AXF42_Ash013534</name>
</gene>
<dbReference type="InterPro" id="IPR009057">
    <property type="entry name" value="Homeodomain-like_sf"/>
</dbReference>
<evidence type="ECO:0000256" key="4">
    <source>
        <dbReference type="ARBA" id="ARBA00023125"/>
    </source>
</evidence>
<evidence type="ECO:0000256" key="6">
    <source>
        <dbReference type="ARBA" id="ARBA00023242"/>
    </source>
</evidence>
<dbReference type="FunFam" id="1.10.10.60:FF:000394">
    <property type="entry name" value="MYB transcription factor"/>
    <property type="match status" value="1"/>
</dbReference>
<feature type="domain" description="HTH myb-type" evidence="8">
    <location>
        <begin position="62"/>
        <end position="116"/>
    </location>
</feature>
<dbReference type="SUPFAM" id="SSF46689">
    <property type="entry name" value="Homeodomain-like"/>
    <property type="match status" value="1"/>
</dbReference>
<dbReference type="InterPro" id="IPR017930">
    <property type="entry name" value="Myb_dom"/>
</dbReference>
<evidence type="ECO:0000313" key="9">
    <source>
        <dbReference type="EMBL" id="PKA57347.1"/>
    </source>
</evidence>
<dbReference type="InterPro" id="IPR001005">
    <property type="entry name" value="SANT/Myb"/>
</dbReference>
<reference evidence="9 10" key="1">
    <citation type="journal article" date="2017" name="Nature">
        <title>The Apostasia genome and the evolution of orchids.</title>
        <authorList>
            <person name="Zhang G.Q."/>
            <person name="Liu K.W."/>
            <person name="Li Z."/>
            <person name="Lohaus R."/>
            <person name="Hsiao Y.Y."/>
            <person name="Niu S.C."/>
            <person name="Wang J.Y."/>
            <person name="Lin Y.C."/>
            <person name="Xu Q."/>
            <person name="Chen L.J."/>
            <person name="Yoshida K."/>
            <person name="Fujiwara S."/>
            <person name="Wang Z.W."/>
            <person name="Zhang Y.Q."/>
            <person name="Mitsuda N."/>
            <person name="Wang M."/>
            <person name="Liu G.H."/>
            <person name="Pecoraro L."/>
            <person name="Huang H.X."/>
            <person name="Xiao X.J."/>
            <person name="Lin M."/>
            <person name="Wu X.Y."/>
            <person name="Wu W.L."/>
            <person name="Chen Y.Y."/>
            <person name="Chang S.B."/>
            <person name="Sakamoto S."/>
            <person name="Ohme-Takagi M."/>
            <person name="Yagi M."/>
            <person name="Zeng S.J."/>
            <person name="Shen C.Y."/>
            <person name="Yeh C.M."/>
            <person name="Luo Y.B."/>
            <person name="Tsai W.C."/>
            <person name="Van de Peer Y."/>
            <person name="Liu Z.J."/>
        </authorList>
    </citation>
    <scope>NUCLEOTIDE SEQUENCE [LARGE SCALE GENOMIC DNA]</scope>
    <source>
        <strain evidence="10">cv. Shenzhen</strain>
        <tissue evidence="9">Stem</tissue>
    </source>
</reference>
<dbReference type="AlphaFoldDB" id="A0A2I0AP64"/>
<evidence type="ECO:0000259" key="7">
    <source>
        <dbReference type="PROSITE" id="PS50090"/>
    </source>
</evidence>
<evidence type="ECO:0000256" key="5">
    <source>
        <dbReference type="ARBA" id="ARBA00023163"/>
    </source>
</evidence>
<feature type="domain" description="Myb-like" evidence="7">
    <location>
        <begin position="9"/>
        <end position="61"/>
    </location>
</feature>
<dbReference type="CDD" id="cd00167">
    <property type="entry name" value="SANT"/>
    <property type="match status" value="2"/>
</dbReference>
<dbReference type="FunFam" id="1.10.10.60:FF:000001">
    <property type="entry name" value="MYB-related transcription factor"/>
    <property type="match status" value="1"/>
</dbReference>
<accession>A0A2I0AP64</accession>
<evidence type="ECO:0000256" key="3">
    <source>
        <dbReference type="ARBA" id="ARBA00023015"/>
    </source>
</evidence>
<keyword evidence="3" id="KW-0805">Transcription regulation</keyword>
<dbReference type="GO" id="GO:0000976">
    <property type="term" value="F:transcription cis-regulatory region binding"/>
    <property type="evidence" value="ECO:0007669"/>
    <property type="project" value="UniProtKB-ARBA"/>
</dbReference>
<keyword evidence="4" id="KW-0238">DNA-binding</keyword>
<dbReference type="PANTHER" id="PTHR47994:SF5">
    <property type="entry name" value="F14D16.11-RELATED"/>
    <property type="match status" value="1"/>
</dbReference>
<keyword evidence="10" id="KW-1185">Reference proteome</keyword>
<dbReference type="PROSITE" id="PS51294">
    <property type="entry name" value="HTH_MYB"/>
    <property type="match status" value="2"/>
</dbReference>
<comment type="subcellular location">
    <subcellularLocation>
        <location evidence="1">Nucleus</location>
    </subcellularLocation>
</comment>
<dbReference type="Pfam" id="PF00249">
    <property type="entry name" value="Myb_DNA-binding"/>
    <property type="match status" value="2"/>
</dbReference>
<organism evidence="9 10">
    <name type="scientific">Apostasia shenzhenica</name>
    <dbReference type="NCBI Taxonomy" id="1088818"/>
    <lineage>
        <taxon>Eukaryota</taxon>
        <taxon>Viridiplantae</taxon>
        <taxon>Streptophyta</taxon>
        <taxon>Embryophyta</taxon>
        <taxon>Tracheophyta</taxon>
        <taxon>Spermatophyta</taxon>
        <taxon>Magnoliopsida</taxon>
        <taxon>Liliopsida</taxon>
        <taxon>Asparagales</taxon>
        <taxon>Orchidaceae</taxon>
        <taxon>Apostasioideae</taxon>
        <taxon>Apostasia</taxon>
    </lineage>
</organism>
<keyword evidence="5" id="KW-0804">Transcription</keyword>
<proteinExistence type="predicted"/>
<sequence>MGRQPCCQKVHINKGTWSREEDERLVTYIRAHGGGCWRSIPKAAGLLRCGKSCRLRWINYLRPDLKLGNFTSEEENVIIKLHAFLGNKWSMIARQLPGRTDNEIKNYWNTYIKRKLLQRGIDPQTHNYPLTKSLPSTISSGRSFNALMMEKNLVTKRGVPASSSPTASTAAAGNIRNLNLDLSMCPPNHLPPPPTEAPARKKRLPAICLCYRLGFKSGEACGCEALREVHRVVEYD</sequence>
<dbReference type="SMART" id="SM00717">
    <property type="entry name" value="SANT"/>
    <property type="match status" value="2"/>
</dbReference>
<feature type="domain" description="HTH myb-type" evidence="8">
    <location>
        <begin position="9"/>
        <end position="61"/>
    </location>
</feature>
<evidence type="ECO:0000256" key="1">
    <source>
        <dbReference type="ARBA" id="ARBA00004123"/>
    </source>
</evidence>
<dbReference type="GO" id="GO:0051707">
    <property type="term" value="P:response to other organism"/>
    <property type="evidence" value="ECO:0007669"/>
    <property type="project" value="UniProtKB-ARBA"/>
</dbReference>
<evidence type="ECO:0000259" key="8">
    <source>
        <dbReference type="PROSITE" id="PS51294"/>
    </source>
</evidence>
<dbReference type="EMBL" id="KZ451968">
    <property type="protein sequence ID" value="PKA57347.1"/>
    <property type="molecule type" value="Genomic_DNA"/>
</dbReference>
<dbReference type="OrthoDB" id="2143914at2759"/>
<protein>
    <submittedName>
        <fullName evidence="9">Myb-related protein 308</fullName>
    </submittedName>
</protein>
<name>A0A2I0AP64_9ASPA</name>
<feature type="domain" description="Myb-like" evidence="7">
    <location>
        <begin position="62"/>
        <end position="112"/>
    </location>
</feature>
<dbReference type="Gene3D" id="1.10.10.60">
    <property type="entry name" value="Homeodomain-like"/>
    <property type="match status" value="2"/>
</dbReference>
<dbReference type="GO" id="GO:0005634">
    <property type="term" value="C:nucleus"/>
    <property type="evidence" value="ECO:0007669"/>
    <property type="project" value="UniProtKB-SubCell"/>
</dbReference>
<dbReference type="Proteomes" id="UP000236161">
    <property type="component" value="Unassembled WGS sequence"/>
</dbReference>
<dbReference type="GO" id="GO:0080090">
    <property type="term" value="P:regulation of primary metabolic process"/>
    <property type="evidence" value="ECO:0007669"/>
    <property type="project" value="UniProtKB-ARBA"/>
</dbReference>
<evidence type="ECO:0000313" key="10">
    <source>
        <dbReference type="Proteomes" id="UP000236161"/>
    </source>
</evidence>
<keyword evidence="2" id="KW-0677">Repeat</keyword>
<dbReference type="PANTHER" id="PTHR47994">
    <property type="entry name" value="F14D16.11-RELATED"/>
    <property type="match status" value="1"/>
</dbReference>
<dbReference type="InterPro" id="IPR015495">
    <property type="entry name" value="Myb_TF_plants"/>
</dbReference>
<evidence type="ECO:0000256" key="2">
    <source>
        <dbReference type="ARBA" id="ARBA00022737"/>
    </source>
</evidence>